<reference evidence="1 2" key="1">
    <citation type="submission" date="2013-02" db="EMBL/GenBank/DDBJ databases">
        <authorList>
            <person name="Harkins D.M."/>
            <person name="Durkin A.S."/>
            <person name="Brinkac L.M."/>
            <person name="Haft D.H."/>
            <person name="Selengut J.D."/>
            <person name="Sanka R."/>
            <person name="DePew J."/>
            <person name="Purushe J."/>
            <person name="Haake D.A."/>
            <person name="Matsunaga J."/>
            <person name="Vinetz J.M."/>
            <person name="Sutton G.G."/>
            <person name="Nierman W.C."/>
            <person name="Fouts D.E."/>
        </authorList>
    </citation>
    <scope>NUCLEOTIDE SEQUENCE [LARGE SCALE GENOMIC DNA]</scope>
    <source>
        <strain evidence="1 2">Ecochallenge</strain>
    </source>
</reference>
<dbReference type="AlphaFoldDB" id="N1UAY1"/>
<accession>N1UAY1</accession>
<protein>
    <submittedName>
        <fullName evidence="1">Uncharacterized protein</fullName>
    </submittedName>
</protein>
<comment type="caution">
    <text evidence="1">The sequence shown here is derived from an EMBL/GenBank/DDBJ whole genome shotgun (WGS) entry which is preliminary data.</text>
</comment>
<gene>
    <name evidence="1" type="ORF">LEP1GSC043_1549</name>
</gene>
<dbReference type="EMBL" id="AHMI02000097">
    <property type="protein sequence ID" value="EMY15366.1"/>
    <property type="molecule type" value="Genomic_DNA"/>
</dbReference>
<dbReference type="Proteomes" id="UP000012249">
    <property type="component" value="Unassembled WGS sequence"/>
</dbReference>
<evidence type="ECO:0000313" key="1">
    <source>
        <dbReference type="EMBL" id="EMY15366.1"/>
    </source>
</evidence>
<name>N1UAY1_9LEPT</name>
<sequence>MISEPIKGKNTFVISDFNENIRTIKVIYVLQYDRIVPAVTNGEKTILIE</sequence>
<proteinExistence type="predicted"/>
<evidence type="ECO:0000313" key="2">
    <source>
        <dbReference type="Proteomes" id="UP000012249"/>
    </source>
</evidence>
<organism evidence="1 2">
    <name type="scientific">Leptospira weilii str. Ecochallenge</name>
    <dbReference type="NCBI Taxonomy" id="1049986"/>
    <lineage>
        <taxon>Bacteria</taxon>
        <taxon>Pseudomonadati</taxon>
        <taxon>Spirochaetota</taxon>
        <taxon>Spirochaetia</taxon>
        <taxon>Leptospirales</taxon>
        <taxon>Leptospiraceae</taxon>
        <taxon>Leptospira</taxon>
    </lineage>
</organism>